<name>A0A915D157_9BILA</name>
<protein>
    <submittedName>
        <fullName evidence="3">Uncharacterized protein</fullName>
    </submittedName>
</protein>
<keyword evidence="2" id="KW-1185">Reference proteome</keyword>
<evidence type="ECO:0000313" key="2">
    <source>
        <dbReference type="Proteomes" id="UP000887574"/>
    </source>
</evidence>
<evidence type="ECO:0000313" key="3">
    <source>
        <dbReference type="WBParaSite" id="jg14453"/>
    </source>
</evidence>
<feature type="compositionally biased region" description="Polar residues" evidence="1">
    <location>
        <begin position="151"/>
        <end position="161"/>
    </location>
</feature>
<evidence type="ECO:0000256" key="1">
    <source>
        <dbReference type="SAM" id="MobiDB-lite"/>
    </source>
</evidence>
<feature type="region of interest" description="Disordered" evidence="1">
    <location>
        <begin position="115"/>
        <end position="162"/>
    </location>
</feature>
<dbReference type="Proteomes" id="UP000887574">
    <property type="component" value="Unplaced"/>
</dbReference>
<sequence length="356" mass="38385">MVLRSKRERLIHQEDDQQQTIKQFLMKRASGANILVRKSVILESEPAIKSNSVSLDSGIGLEDGKLQFSCESDPVFCSNSCPQLKKSSSISASRSKRASPNVRYTLLQNVLSGGNATRLSSSEAQQPTFGRSPSMEMDESRSYMSRHSRDSPSVTSDYHNNQELDDYIIDEILSLEDERQFRHYGGNDSGMPPSKAQHLPMSFSCADNLTMSSSLNSQQMHHPHQTNQHQQGNRNMDSTSSSGSRPIPSHGGSSGNTSLQSGCGSPVGNLSSTLCGDQLHSPNVLERSGSHGSDNFRHIVSSSAPTSSFDMEAFVRRGAASSAGANGGNGGEGSVDLIMVVIQTSTEIGARKISTI</sequence>
<feature type="compositionally biased region" description="Low complexity" evidence="1">
    <location>
        <begin position="238"/>
        <end position="251"/>
    </location>
</feature>
<reference evidence="3" key="1">
    <citation type="submission" date="2022-11" db="UniProtKB">
        <authorList>
            <consortium name="WormBaseParasite"/>
        </authorList>
    </citation>
    <scope>IDENTIFICATION</scope>
</reference>
<feature type="compositionally biased region" description="Polar residues" evidence="1">
    <location>
        <begin position="216"/>
        <end position="237"/>
    </location>
</feature>
<organism evidence="2 3">
    <name type="scientific">Ditylenchus dipsaci</name>
    <dbReference type="NCBI Taxonomy" id="166011"/>
    <lineage>
        <taxon>Eukaryota</taxon>
        <taxon>Metazoa</taxon>
        <taxon>Ecdysozoa</taxon>
        <taxon>Nematoda</taxon>
        <taxon>Chromadorea</taxon>
        <taxon>Rhabditida</taxon>
        <taxon>Tylenchina</taxon>
        <taxon>Tylenchomorpha</taxon>
        <taxon>Sphaerularioidea</taxon>
        <taxon>Anguinidae</taxon>
        <taxon>Anguininae</taxon>
        <taxon>Ditylenchus</taxon>
    </lineage>
</organism>
<proteinExistence type="predicted"/>
<dbReference type="WBParaSite" id="jg14453">
    <property type="protein sequence ID" value="jg14453"/>
    <property type="gene ID" value="jg14453"/>
</dbReference>
<feature type="compositionally biased region" description="Polar residues" evidence="1">
    <location>
        <begin position="115"/>
        <end position="131"/>
    </location>
</feature>
<accession>A0A915D157</accession>
<dbReference type="AlphaFoldDB" id="A0A915D157"/>
<feature type="region of interest" description="Disordered" evidence="1">
    <location>
        <begin position="216"/>
        <end position="264"/>
    </location>
</feature>